<dbReference type="PANTHER" id="PTHR16047">
    <property type="entry name" value="RFWD3 PROTEIN"/>
    <property type="match status" value="1"/>
</dbReference>
<evidence type="ECO:0000256" key="3">
    <source>
        <dbReference type="ARBA" id="ARBA00034306"/>
    </source>
</evidence>
<comment type="catalytic activity">
    <reaction evidence="1">
        <text>S-ubiquitinyl-[E2 ubiquitin-conjugating enzyme]-L-cysteine + [acceptor protein]-L-lysine = [E2 ubiquitin-conjugating enzyme]-L-cysteine + N(6)-ubiquitinyl-[acceptor protein]-L-lysine.</text>
        <dbReference type="EC" id="2.3.2.27"/>
    </reaction>
</comment>
<evidence type="ECO:0000313" key="7">
    <source>
        <dbReference type="Proteomes" id="UP001188597"/>
    </source>
</evidence>
<comment type="subcellular location">
    <subcellularLocation>
        <location evidence="3">Nucleus</location>
        <location evidence="3">Nuclear body</location>
    </subcellularLocation>
</comment>
<proteinExistence type="predicted"/>
<feature type="compositionally biased region" description="Acidic residues" evidence="4">
    <location>
        <begin position="27"/>
        <end position="64"/>
    </location>
</feature>
<reference evidence="6" key="1">
    <citation type="submission" date="2022-12" db="EMBL/GenBank/DDBJ databases">
        <title>Draft genome assemblies for two species of Escallonia (Escalloniales).</title>
        <authorList>
            <person name="Chanderbali A."/>
            <person name="Dervinis C."/>
            <person name="Anghel I."/>
            <person name="Soltis D."/>
            <person name="Soltis P."/>
            <person name="Zapata F."/>
        </authorList>
    </citation>
    <scope>NUCLEOTIDE SEQUENCE</scope>
    <source>
        <strain evidence="6">UCBG64.0493</strain>
        <tissue evidence="6">Leaf</tissue>
    </source>
</reference>
<feature type="domain" description="E3 ubiquitin-protein ligase RFWD3-like WD40" evidence="5">
    <location>
        <begin position="270"/>
        <end position="604"/>
    </location>
</feature>
<organism evidence="6 7">
    <name type="scientific">Escallonia herrerae</name>
    <dbReference type="NCBI Taxonomy" id="1293975"/>
    <lineage>
        <taxon>Eukaryota</taxon>
        <taxon>Viridiplantae</taxon>
        <taxon>Streptophyta</taxon>
        <taxon>Embryophyta</taxon>
        <taxon>Tracheophyta</taxon>
        <taxon>Spermatophyta</taxon>
        <taxon>Magnoliopsida</taxon>
        <taxon>eudicotyledons</taxon>
        <taxon>Gunneridae</taxon>
        <taxon>Pentapetalae</taxon>
        <taxon>asterids</taxon>
        <taxon>campanulids</taxon>
        <taxon>Escalloniales</taxon>
        <taxon>Escalloniaceae</taxon>
        <taxon>Escallonia</taxon>
    </lineage>
</organism>
<evidence type="ECO:0000256" key="4">
    <source>
        <dbReference type="SAM" id="MobiDB-lite"/>
    </source>
</evidence>
<gene>
    <name evidence="6" type="ORF">RJ639_032139</name>
</gene>
<dbReference type="SUPFAM" id="SSF50978">
    <property type="entry name" value="WD40 repeat-like"/>
    <property type="match status" value="1"/>
</dbReference>
<evidence type="ECO:0000259" key="5">
    <source>
        <dbReference type="Pfam" id="PF23419"/>
    </source>
</evidence>
<name>A0AA88X689_9ASTE</name>
<evidence type="ECO:0000256" key="1">
    <source>
        <dbReference type="ARBA" id="ARBA00000900"/>
    </source>
</evidence>
<dbReference type="EMBL" id="JAVXUP010000149">
    <property type="protein sequence ID" value="KAK3036370.1"/>
    <property type="molecule type" value="Genomic_DNA"/>
</dbReference>
<dbReference type="GO" id="GO:0036297">
    <property type="term" value="P:interstrand cross-link repair"/>
    <property type="evidence" value="ECO:0007669"/>
    <property type="project" value="InterPro"/>
</dbReference>
<dbReference type="GO" id="GO:0016567">
    <property type="term" value="P:protein ubiquitination"/>
    <property type="evidence" value="ECO:0007669"/>
    <property type="project" value="InterPro"/>
</dbReference>
<dbReference type="Proteomes" id="UP001188597">
    <property type="component" value="Unassembled WGS sequence"/>
</dbReference>
<accession>A0AA88X689</accession>
<keyword evidence="7" id="KW-1185">Reference proteome</keyword>
<dbReference type="GO" id="GO:0061630">
    <property type="term" value="F:ubiquitin protein ligase activity"/>
    <property type="evidence" value="ECO:0007669"/>
    <property type="project" value="UniProtKB-EC"/>
</dbReference>
<dbReference type="EC" id="2.3.2.27" evidence="2"/>
<evidence type="ECO:0000256" key="2">
    <source>
        <dbReference type="ARBA" id="ARBA00012483"/>
    </source>
</evidence>
<dbReference type="GO" id="GO:0016604">
    <property type="term" value="C:nuclear body"/>
    <property type="evidence" value="ECO:0007669"/>
    <property type="project" value="UniProtKB-SubCell"/>
</dbReference>
<protein>
    <recommendedName>
        <fullName evidence="2">RING-type E3 ubiquitin transferase</fullName>
        <ecNumber evidence="2">2.3.2.27</ecNumber>
    </recommendedName>
</protein>
<feature type="region of interest" description="Disordered" evidence="4">
    <location>
        <begin position="1"/>
        <end position="98"/>
    </location>
</feature>
<dbReference type="InterPro" id="IPR036322">
    <property type="entry name" value="WD40_repeat_dom_sf"/>
</dbReference>
<dbReference type="AlphaFoldDB" id="A0AA88X689"/>
<comment type="caution">
    <text evidence="6">The sequence shown here is derived from an EMBL/GenBank/DDBJ whole genome shotgun (WGS) entry which is preliminary data.</text>
</comment>
<evidence type="ECO:0000313" key="6">
    <source>
        <dbReference type="EMBL" id="KAK3036370.1"/>
    </source>
</evidence>
<dbReference type="Pfam" id="PF23419">
    <property type="entry name" value="WD40_RFWD3"/>
    <property type="match status" value="1"/>
</dbReference>
<dbReference type="InterPro" id="IPR015943">
    <property type="entry name" value="WD40/YVTN_repeat-like_dom_sf"/>
</dbReference>
<dbReference type="InterPro" id="IPR037381">
    <property type="entry name" value="RFWD3"/>
</dbReference>
<dbReference type="InterPro" id="IPR056527">
    <property type="entry name" value="WD40_RFWD3"/>
</dbReference>
<dbReference type="Gene3D" id="2.130.10.10">
    <property type="entry name" value="YVTN repeat-like/Quinoprotein amine dehydrogenase"/>
    <property type="match status" value="1"/>
</dbReference>
<sequence length="609" mass="66855">MEVEEEDQFRQLLDDVSNGVVPHGESDSNESESDGWESDSDESDSDDSDSDEDEDEEEGGEDVAEIAPAMTSPRIPTGGPPTTSEEGVIDKGGEDISVNCKKGSEEAASGGREWNRSEVDAVFHVVIFMGWLVSRDGFSNTEVQGRKCTLKDVRVLYASGLVVVDEELQKRARLLEAKCASLEQKNDYCSRKEVDWQRREADLRLQVDQLTERTCYLEGLLEDKQRRSFGLFTANGSCQGQAILGHNLDSDFGKPGPLTNFVLQNELHVDGARYVDVDASSQIVIIARRLSGMAGRHLLTKVSLIDPLEKENIELPLSTKAVRDLRASPHSRLALVATLGKKLSVVSTDSNNTILSYDLPAAAWSCSWDISSLHYVYTGLQNGMVLAFDMRQTRRPVESVAGLTCNPIHTLHSLSPDPTVPSGVRTILSASSVGLCEWNFGVSEQRPYLVPESENQGVCISLACCPKSDDIVASFRPKVEMSGEMTLSQSFPTPSTSLTGHGVQGSHVLYKRLDGRCYQKLGSTCANVDDLRLPKSAILDHGNHNLLFASADDARRELVLQELPSLRAVQHLTSPSHPIRDVKYTHVGEKKLLSCLSDDMLQLFSLKSS</sequence>
<dbReference type="PANTHER" id="PTHR16047:SF13">
    <property type="entry name" value="E3 UBIQUITIN-PROTEIN LIGASE RFWD3"/>
    <property type="match status" value="1"/>
</dbReference>